<gene>
    <name evidence="7" type="ORF">RM519_12580</name>
</gene>
<evidence type="ECO:0000256" key="2">
    <source>
        <dbReference type="ARBA" id="ARBA00023125"/>
    </source>
</evidence>
<accession>A0ABU2Y7B1</accession>
<keyword evidence="2 4" id="KW-0238">DNA-binding</keyword>
<evidence type="ECO:0000313" key="7">
    <source>
        <dbReference type="EMBL" id="MDT0554088.1"/>
    </source>
</evidence>
<evidence type="ECO:0000256" key="4">
    <source>
        <dbReference type="PROSITE-ProRule" id="PRU00335"/>
    </source>
</evidence>
<dbReference type="SUPFAM" id="SSF46689">
    <property type="entry name" value="Homeodomain-like"/>
    <property type="match status" value="1"/>
</dbReference>
<evidence type="ECO:0000256" key="1">
    <source>
        <dbReference type="ARBA" id="ARBA00023015"/>
    </source>
</evidence>
<feature type="DNA-binding region" description="H-T-H motif" evidence="4">
    <location>
        <begin position="28"/>
        <end position="47"/>
    </location>
</feature>
<evidence type="ECO:0000259" key="6">
    <source>
        <dbReference type="PROSITE" id="PS50977"/>
    </source>
</evidence>
<dbReference type="InterPro" id="IPR001647">
    <property type="entry name" value="HTH_TetR"/>
</dbReference>
<dbReference type="InterPro" id="IPR009057">
    <property type="entry name" value="Homeodomain-like_sf"/>
</dbReference>
<protein>
    <submittedName>
        <fullName evidence="7">TetR/AcrR family transcriptional regulator</fullName>
    </submittedName>
</protein>
<dbReference type="EMBL" id="JAVRHV010000007">
    <property type="protein sequence ID" value="MDT0554088.1"/>
    <property type="molecule type" value="Genomic_DNA"/>
</dbReference>
<dbReference type="Pfam" id="PF00440">
    <property type="entry name" value="TetR_N"/>
    <property type="match status" value="1"/>
</dbReference>
<dbReference type="RefSeq" id="WP_311594172.1">
    <property type="nucleotide sequence ID" value="NZ_JAVRHV010000007.1"/>
</dbReference>
<keyword evidence="8" id="KW-1185">Reference proteome</keyword>
<dbReference type="Gene3D" id="1.10.357.10">
    <property type="entry name" value="Tetracycline Repressor, domain 2"/>
    <property type="match status" value="1"/>
</dbReference>
<proteinExistence type="predicted"/>
<feature type="domain" description="HTH tetR-type" evidence="6">
    <location>
        <begin position="5"/>
        <end position="65"/>
    </location>
</feature>
<comment type="caution">
    <text evidence="7">The sequence shown here is derived from an EMBL/GenBank/DDBJ whole genome shotgun (WGS) entry which is preliminary data.</text>
</comment>
<dbReference type="PANTHER" id="PTHR47506:SF1">
    <property type="entry name" value="HTH-TYPE TRANSCRIPTIONAL REGULATOR YJDC"/>
    <property type="match status" value="1"/>
</dbReference>
<evidence type="ECO:0000256" key="3">
    <source>
        <dbReference type="ARBA" id="ARBA00023163"/>
    </source>
</evidence>
<dbReference type="PROSITE" id="PS50977">
    <property type="entry name" value="HTH_TETR_2"/>
    <property type="match status" value="1"/>
</dbReference>
<reference evidence="7 8" key="1">
    <citation type="submission" date="2023-09" db="EMBL/GenBank/DDBJ databases">
        <authorList>
            <person name="Rey-Velasco X."/>
        </authorList>
    </citation>
    <scope>NUCLEOTIDE SEQUENCE [LARGE SCALE GENOMIC DNA]</scope>
    <source>
        <strain evidence="7 8">P050</strain>
    </source>
</reference>
<name>A0ABU2Y7B1_9FLAO</name>
<sequence>MRYKEFNSNKVLETCINLFWNTSFGGCSVKDIVRETGVNRFSLYEEWDNKEGVLLASIDLYQQRYSQEKFKILKSKGDLREVLTKFYMSFMIDEKTHPSGCYIIRIATELADNNIDVKNKLDRYLNELEHQFKTFISNYSEYNKNIEYLAKHLTGLFCSLTTFCVIHSFEERKSLVNSGISMLLKNSTHHATHA</sequence>
<keyword evidence="5" id="KW-0175">Coiled coil</keyword>
<evidence type="ECO:0000313" key="8">
    <source>
        <dbReference type="Proteomes" id="UP001252186"/>
    </source>
</evidence>
<evidence type="ECO:0000256" key="5">
    <source>
        <dbReference type="SAM" id="Coils"/>
    </source>
</evidence>
<dbReference type="PROSITE" id="PS51257">
    <property type="entry name" value="PROKAR_LIPOPROTEIN"/>
    <property type="match status" value="1"/>
</dbReference>
<organism evidence="7 8">
    <name type="scientific">Urechidicola vernalis</name>
    <dbReference type="NCBI Taxonomy" id="3075600"/>
    <lineage>
        <taxon>Bacteria</taxon>
        <taxon>Pseudomonadati</taxon>
        <taxon>Bacteroidota</taxon>
        <taxon>Flavobacteriia</taxon>
        <taxon>Flavobacteriales</taxon>
        <taxon>Flavobacteriaceae</taxon>
        <taxon>Urechidicola</taxon>
    </lineage>
</organism>
<dbReference type="Proteomes" id="UP001252186">
    <property type="component" value="Unassembled WGS sequence"/>
</dbReference>
<feature type="coiled-coil region" evidence="5">
    <location>
        <begin position="107"/>
        <end position="145"/>
    </location>
</feature>
<keyword evidence="1" id="KW-0805">Transcription regulation</keyword>
<dbReference type="PANTHER" id="PTHR47506">
    <property type="entry name" value="TRANSCRIPTIONAL REGULATORY PROTEIN"/>
    <property type="match status" value="1"/>
</dbReference>
<keyword evidence="3" id="KW-0804">Transcription</keyword>